<dbReference type="RefSeq" id="WP_012347291.1">
    <property type="nucleotide sequence ID" value="NC_010524.1"/>
</dbReference>
<organism evidence="2 3">
    <name type="scientific">Leptothrix cholodnii (strain ATCC 51168 / LMG 8142 / SP-6)</name>
    <name type="common">Leptothrix discophora (strain SP-6)</name>
    <dbReference type="NCBI Taxonomy" id="395495"/>
    <lineage>
        <taxon>Bacteria</taxon>
        <taxon>Pseudomonadati</taxon>
        <taxon>Pseudomonadota</taxon>
        <taxon>Betaproteobacteria</taxon>
        <taxon>Burkholderiales</taxon>
        <taxon>Sphaerotilaceae</taxon>
        <taxon>Leptothrix</taxon>
    </lineage>
</organism>
<sequence length="147" mass="15277">MTQQQVADALSIRREMWAKYEAGAEPGASVLGRAAASGVDVLYVLTGKRPENAPSADEQRLLALYRLADIKVRQAVLAALATGEMPAAAKPSAVTRVPAPAAKTVKHGGITVHVAGGIGQQVEGGIHSPQTFNMGGPARKTRKAKAE</sequence>
<evidence type="ECO:0000313" key="2">
    <source>
        <dbReference type="EMBL" id="ACB34531.1"/>
    </source>
</evidence>
<evidence type="ECO:0008006" key="4">
    <source>
        <dbReference type="Google" id="ProtNLM"/>
    </source>
</evidence>
<dbReference type="EMBL" id="CP001013">
    <property type="protein sequence ID" value="ACB34531.1"/>
    <property type="molecule type" value="Genomic_DNA"/>
</dbReference>
<dbReference type="STRING" id="395495.Lcho_2265"/>
<dbReference type="AlphaFoldDB" id="B1Y409"/>
<accession>B1Y409</accession>
<evidence type="ECO:0000313" key="3">
    <source>
        <dbReference type="Proteomes" id="UP000001693"/>
    </source>
</evidence>
<evidence type="ECO:0000256" key="1">
    <source>
        <dbReference type="SAM" id="MobiDB-lite"/>
    </source>
</evidence>
<feature type="region of interest" description="Disordered" evidence="1">
    <location>
        <begin position="123"/>
        <end position="147"/>
    </location>
</feature>
<protein>
    <recommendedName>
        <fullName evidence="4">Transcriptional regulator, XRE family</fullName>
    </recommendedName>
</protein>
<name>B1Y409_LEPCP</name>
<dbReference type="HOGENOM" id="CLU_066192_23_2_4"/>
<dbReference type="Proteomes" id="UP000001693">
    <property type="component" value="Chromosome"/>
</dbReference>
<dbReference type="KEGG" id="lch:Lcho_2265"/>
<keyword evidence="3" id="KW-1185">Reference proteome</keyword>
<reference evidence="2 3" key="1">
    <citation type="submission" date="2008-03" db="EMBL/GenBank/DDBJ databases">
        <title>Complete sequence of Leptothrix cholodnii SP-6.</title>
        <authorList>
            <consortium name="US DOE Joint Genome Institute"/>
            <person name="Copeland A."/>
            <person name="Lucas S."/>
            <person name="Lapidus A."/>
            <person name="Glavina del Rio T."/>
            <person name="Dalin E."/>
            <person name="Tice H."/>
            <person name="Bruce D."/>
            <person name="Goodwin L."/>
            <person name="Pitluck S."/>
            <person name="Chertkov O."/>
            <person name="Brettin T."/>
            <person name="Detter J.C."/>
            <person name="Han C."/>
            <person name="Kuske C.R."/>
            <person name="Schmutz J."/>
            <person name="Larimer F."/>
            <person name="Land M."/>
            <person name="Hauser L."/>
            <person name="Kyrpides N."/>
            <person name="Lykidis A."/>
            <person name="Emerson D."/>
            <person name="Richardson P."/>
        </authorList>
    </citation>
    <scope>NUCLEOTIDE SEQUENCE [LARGE SCALE GENOMIC DNA]</scope>
    <source>
        <strain evidence="3">ATCC 51168 / LMG 8142 / SP-6</strain>
    </source>
</reference>
<dbReference type="OrthoDB" id="7011085at2"/>
<proteinExistence type="predicted"/>
<gene>
    <name evidence="2" type="ordered locus">Lcho_2265</name>
</gene>